<feature type="compositionally biased region" description="Basic and acidic residues" evidence="1">
    <location>
        <begin position="97"/>
        <end position="125"/>
    </location>
</feature>
<dbReference type="PROSITE" id="PS51257">
    <property type="entry name" value="PROKAR_LIPOPROTEIN"/>
    <property type="match status" value="1"/>
</dbReference>
<evidence type="ECO:0000313" key="4">
    <source>
        <dbReference type="Proteomes" id="UP001490330"/>
    </source>
</evidence>
<feature type="signal peptide" evidence="2">
    <location>
        <begin position="1"/>
        <end position="23"/>
    </location>
</feature>
<evidence type="ECO:0000313" key="3">
    <source>
        <dbReference type="EMBL" id="MER6905298.1"/>
    </source>
</evidence>
<dbReference type="Proteomes" id="UP001490330">
    <property type="component" value="Unassembled WGS sequence"/>
</dbReference>
<evidence type="ECO:0000256" key="1">
    <source>
        <dbReference type="SAM" id="MobiDB-lite"/>
    </source>
</evidence>
<organism evidence="3 4">
    <name type="scientific">Streptomyces flaveolus</name>
    <dbReference type="NCBI Taxonomy" id="67297"/>
    <lineage>
        <taxon>Bacteria</taxon>
        <taxon>Bacillati</taxon>
        <taxon>Actinomycetota</taxon>
        <taxon>Actinomycetes</taxon>
        <taxon>Kitasatosporales</taxon>
        <taxon>Streptomycetaceae</taxon>
        <taxon>Streptomyces</taxon>
    </lineage>
</organism>
<proteinExistence type="predicted"/>
<keyword evidence="2" id="KW-0732">Signal</keyword>
<dbReference type="RefSeq" id="WP_350718360.1">
    <property type="nucleotide sequence ID" value="NZ_JBEPCO010000010.1"/>
</dbReference>
<feature type="compositionally biased region" description="Low complexity" evidence="1">
    <location>
        <begin position="30"/>
        <end position="45"/>
    </location>
</feature>
<reference evidence="3 4" key="1">
    <citation type="submission" date="2024-06" db="EMBL/GenBank/DDBJ databases">
        <title>The Natural Products Discovery Center: Release of the First 8490 Sequenced Strains for Exploring Actinobacteria Biosynthetic Diversity.</title>
        <authorList>
            <person name="Kalkreuter E."/>
            <person name="Kautsar S.A."/>
            <person name="Yang D."/>
            <person name="Bader C.D."/>
            <person name="Teijaro C.N."/>
            <person name="Fluegel L."/>
            <person name="Davis C.M."/>
            <person name="Simpson J.R."/>
            <person name="Lauterbach L."/>
            <person name="Steele A.D."/>
            <person name="Gui C."/>
            <person name="Meng S."/>
            <person name="Li G."/>
            <person name="Viehrig K."/>
            <person name="Ye F."/>
            <person name="Su P."/>
            <person name="Kiefer A.F."/>
            <person name="Nichols A."/>
            <person name="Cepeda A.J."/>
            <person name="Yan W."/>
            <person name="Fan B."/>
            <person name="Jiang Y."/>
            <person name="Adhikari A."/>
            <person name="Zheng C.-J."/>
            <person name="Schuster L."/>
            <person name="Cowan T.M."/>
            <person name="Smanski M.J."/>
            <person name="Chevrette M.G."/>
            <person name="De Carvalho L.P.S."/>
            <person name="Shen B."/>
        </authorList>
    </citation>
    <scope>NUCLEOTIDE SEQUENCE [LARGE SCALE GENOMIC DNA]</scope>
    <source>
        <strain evidence="3 4">NPDC000632</strain>
    </source>
</reference>
<sequence length="166" mass="17036">MTRVHRTTTTATLLVTVAVSALSGCTTVQPASGPAGGARPSAPRPDGTAEPRVVQAPAREALEMIGPSPSPGRASEGPRRTAGPTAPARSEPPAARPEPRPRPAHPEAPRQPDGSSRKPRADVPDVPRLTGGGTGTEADVCSLGRQYGGWRPGSPEAAICEQTYGR</sequence>
<evidence type="ECO:0008006" key="5">
    <source>
        <dbReference type="Google" id="ProtNLM"/>
    </source>
</evidence>
<feature type="chain" id="PRO_5046474936" description="Lipoprotein" evidence="2">
    <location>
        <begin position="24"/>
        <end position="166"/>
    </location>
</feature>
<dbReference type="EMBL" id="JBEPCV010000014">
    <property type="protein sequence ID" value="MER6905298.1"/>
    <property type="molecule type" value="Genomic_DNA"/>
</dbReference>
<gene>
    <name evidence="3" type="ORF">ABT322_16255</name>
</gene>
<comment type="caution">
    <text evidence="3">The sequence shown here is derived from an EMBL/GenBank/DDBJ whole genome shotgun (WGS) entry which is preliminary data.</text>
</comment>
<name>A0ABV1VFN9_9ACTN</name>
<feature type="compositionally biased region" description="Low complexity" evidence="1">
    <location>
        <begin position="84"/>
        <end position="93"/>
    </location>
</feature>
<accession>A0ABV1VFN9</accession>
<protein>
    <recommendedName>
        <fullName evidence="5">Lipoprotein</fullName>
    </recommendedName>
</protein>
<feature type="region of interest" description="Disordered" evidence="1">
    <location>
        <begin position="26"/>
        <end position="166"/>
    </location>
</feature>
<evidence type="ECO:0000256" key="2">
    <source>
        <dbReference type="SAM" id="SignalP"/>
    </source>
</evidence>
<keyword evidence="4" id="KW-1185">Reference proteome</keyword>